<feature type="domain" description="Aminoglycoside phosphotransferase" evidence="1">
    <location>
        <begin position="38"/>
        <end position="272"/>
    </location>
</feature>
<accession>A0A5C0AWK3</accession>
<evidence type="ECO:0000259" key="1">
    <source>
        <dbReference type="Pfam" id="PF01636"/>
    </source>
</evidence>
<dbReference type="PANTHER" id="PTHR47829">
    <property type="entry name" value="HYDROLASE, PUTATIVE (AFU_ORTHOLOGUE AFUA_1G12880)-RELATED"/>
    <property type="match status" value="1"/>
</dbReference>
<dbReference type="RefSeq" id="WP_148813278.1">
    <property type="nucleotide sequence ID" value="NZ_CP043046.1"/>
</dbReference>
<keyword evidence="3" id="KW-1185">Reference proteome</keyword>
<dbReference type="InterPro" id="IPR002575">
    <property type="entry name" value="Aminoglycoside_PTrfase"/>
</dbReference>
<protein>
    <submittedName>
        <fullName evidence="2">Phosphotransferase family protein</fullName>
    </submittedName>
</protein>
<evidence type="ECO:0000313" key="3">
    <source>
        <dbReference type="Proteomes" id="UP000325161"/>
    </source>
</evidence>
<reference evidence="2 3" key="1">
    <citation type="submission" date="2019-08" db="EMBL/GenBank/DDBJ databases">
        <title>Amphibian skin-associated Pigmentiphaga: genome sequence and occurrence across geography and hosts.</title>
        <authorList>
            <person name="Bletz M.C."/>
            <person name="Bunk B."/>
            <person name="Sproeer C."/>
            <person name="Biwer P."/>
            <person name="Reiter S."/>
            <person name="Rabemananjara F.C.E."/>
            <person name="Schulz S."/>
            <person name="Overmann J."/>
            <person name="Vences M."/>
        </authorList>
    </citation>
    <scope>NUCLEOTIDE SEQUENCE [LARGE SCALE GENOMIC DNA]</scope>
    <source>
        <strain evidence="2 3">Mada1488</strain>
    </source>
</reference>
<dbReference type="InterPro" id="IPR011009">
    <property type="entry name" value="Kinase-like_dom_sf"/>
</dbReference>
<dbReference type="KEGG" id="pacr:FXN63_04630"/>
<dbReference type="Proteomes" id="UP000325161">
    <property type="component" value="Chromosome"/>
</dbReference>
<organism evidence="2 3">
    <name type="scientific">Pigmentiphaga aceris</name>
    <dbReference type="NCBI Taxonomy" id="1940612"/>
    <lineage>
        <taxon>Bacteria</taxon>
        <taxon>Pseudomonadati</taxon>
        <taxon>Pseudomonadota</taxon>
        <taxon>Betaproteobacteria</taxon>
        <taxon>Burkholderiales</taxon>
        <taxon>Alcaligenaceae</taxon>
        <taxon>Pigmentiphaga</taxon>
    </lineage>
</organism>
<dbReference type="PANTHER" id="PTHR47829:SF1">
    <property type="entry name" value="HAD FAMILY PHOSPHATASE"/>
    <property type="match status" value="1"/>
</dbReference>
<dbReference type="Pfam" id="PF01636">
    <property type="entry name" value="APH"/>
    <property type="match status" value="1"/>
</dbReference>
<keyword evidence="2" id="KW-0808">Transferase</keyword>
<dbReference type="OrthoDB" id="3806873at2"/>
<sequence>MTGPRFRAPADTAHLPWLKIAAYLASQGLQLDPATPPRQFQGGLANLNFLVQLATGPAVLRAPPAGPLPKGAHDMRREYRILSRLWRALPVAPRGLHLCEDETVCGRPFILVEYRPGIVMTGDRPPELDSRQGAGEYLGEVLIDTLADIHAVDPASVDLSELGRPDGFLQRALDGWIARAEACAPNGLSPAAHKVVTWLRARPVPRGDATLLHNDIKLDNLILDPQTLAAVAVVDWDQGTLGDPLFDLATLLSYWTEAGDPPAMHQLAQMPTANYGFPSRREAVARYAARTGRNLSEFRFHRVLALLKLAVIFQQLHQRALRDPATPPQYAGFGALADGILEFAGDVADDRYF</sequence>
<proteinExistence type="predicted"/>
<name>A0A5C0AWK3_9BURK</name>
<dbReference type="CDD" id="cd05154">
    <property type="entry name" value="ACAD10_11_N-like"/>
    <property type="match status" value="1"/>
</dbReference>
<dbReference type="SUPFAM" id="SSF56112">
    <property type="entry name" value="Protein kinase-like (PK-like)"/>
    <property type="match status" value="1"/>
</dbReference>
<dbReference type="EMBL" id="CP043046">
    <property type="protein sequence ID" value="QEI05200.1"/>
    <property type="molecule type" value="Genomic_DNA"/>
</dbReference>
<dbReference type="AlphaFoldDB" id="A0A5C0AWK3"/>
<dbReference type="Gene3D" id="3.90.1200.10">
    <property type="match status" value="1"/>
</dbReference>
<dbReference type="GO" id="GO:0016740">
    <property type="term" value="F:transferase activity"/>
    <property type="evidence" value="ECO:0007669"/>
    <property type="project" value="UniProtKB-KW"/>
</dbReference>
<dbReference type="Gene3D" id="3.30.200.20">
    <property type="entry name" value="Phosphorylase Kinase, domain 1"/>
    <property type="match status" value="1"/>
</dbReference>
<dbReference type="InterPro" id="IPR052898">
    <property type="entry name" value="ACAD10-like"/>
</dbReference>
<gene>
    <name evidence="2" type="ORF">FXN63_04630</name>
</gene>
<evidence type="ECO:0000313" key="2">
    <source>
        <dbReference type="EMBL" id="QEI05200.1"/>
    </source>
</evidence>
<dbReference type="InterPro" id="IPR041726">
    <property type="entry name" value="ACAD10_11_N"/>
</dbReference>